<evidence type="ECO:0000256" key="1">
    <source>
        <dbReference type="ARBA" id="ARBA00034772"/>
    </source>
</evidence>
<protein>
    <submittedName>
        <fullName evidence="3">3-carboxy-cis,cis-muconate cycloisomerase</fullName>
    </submittedName>
</protein>
<dbReference type="RefSeq" id="WP_090670382.1">
    <property type="nucleotide sequence ID" value="NZ_FNIT01000002.1"/>
</dbReference>
<keyword evidence="3" id="KW-0413">Isomerase</keyword>
<dbReference type="PROSITE" id="PS00163">
    <property type="entry name" value="FUMARATE_LYASES"/>
    <property type="match status" value="1"/>
</dbReference>
<evidence type="ECO:0000259" key="2">
    <source>
        <dbReference type="Pfam" id="PF00206"/>
    </source>
</evidence>
<proteinExistence type="inferred from homology"/>
<sequence length="350" mass="36822">MTPMNRPLVESLTGDPAIARHFAADAELAAMLRFERELAAAQAALGLAPAEAASAIGRTADALRWPWAAEDIRQGMARDGVPVPALVRALRAAVGVPHDAFVHQGATSQDVVDTGLMLRIQAVFGELRTHLDTLLGALDGLAERDGSVAVMAQTRMQAALPFTAADKIATWRTPLAEAARRLDERASRLPIQLGGPVGTGDSFGPRVRELRADLARRLDLLDAAPWHSDRTPILDVAQLFALLAGTLGKVGQDLALLTQTDRGAIRLASGGGSSAMAHKSNPVGAEALVALGRLNAGLLGLLAQSLIHENERSGAAWTLEWMVLPQMAEAAGAALRIATDLVDGARFQAI</sequence>
<dbReference type="GO" id="GO:0016829">
    <property type="term" value="F:lyase activity"/>
    <property type="evidence" value="ECO:0007669"/>
    <property type="project" value="UniProtKB-ARBA"/>
</dbReference>
<dbReference type="PRINTS" id="PR00149">
    <property type="entry name" value="FUMRATELYASE"/>
</dbReference>
<dbReference type="Gene3D" id="1.20.200.10">
    <property type="entry name" value="Fumarase/aspartase (Central domain)"/>
    <property type="match status" value="1"/>
</dbReference>
<dbReference type="EMBL" id="FNIT01000002">
    <property type="protein sequence ID" value="SDN87993.1"/>
    <property type="molecule type" value="Genomic_DNA"/>
</dbReference>
<evidence type="ECO:0000313" key="3">
    <source>
        <dbReference type="EMBL" id="SDN87993.1"/>
    </source>
</evidence>
<organism evidence="3 4">
    <name type="scientific">Aureimonas jatrophae</name>
    <dbReference type="NCBI Taxonomy" id="1166073"/>
    <lineage>
        <taxon>Bacteria</taxon>
        <taxon>Pseudomonadati</taxon>
        <taxon>Pseudomonadota</taxon>
        <taxon>Alphaproteobacteria</taxon>
        <taxon>Hyphomicrobiales</taxon>
        <taxon>Aurantimonadaceae</taxon>
        <taxon>Aureimonas</taxon>
    </lineage>
</organism>
<dbReference type="InterPro" id="IPR000362">
    <property type="entry name" value="Fumarate_lyase_fam"/>
</dbReference>
<dbReference type="InterPro" id="IPR008948">
    <property type="entry name" value="L-Aspartase-like"/>
</dbReference>
<dbReference type="NCBIfam" id="NF004631">
    <property type="entry name" value="PRK05975.1"/>
    <property type="match status" value="1"/>
</dbReference>
<dbReference type="InterPro" id="IPR022761">
    <property type="entry name" value="Fumarate_lyase_N"/>
</dbReference>
<dbReference type="PANTHER" id="PTHR43172">
    <property type="entry name" value="ADENYLOSUCCINATE LYASE"/>
    <property type="match status" value="1"/>
</dbReference>
<name>A0A1H0F091_9HYPH</name>
<evidence type="ECO:0000313" key="4">
    <source>
        <dbReference type="Proteomes" id="UP000198793"/>
    </source>
</evidence>
<reference evidence="3 4" key="1">
    <citation type="submission" date="2016-10" db="EMBL/GenBank/DDBJ databases">
        <authorList>
            <person name="de Groot N.N."/>
        </authorList>
    </citation>
    <scope>NUCLEOTIDE SEQUENCE [LARGE SCALE GENOMIC DNA]</scope>
    <source>
        <strain evidence="4">L7-484,KACC 16230,DSM 25025</strain>
    </source>
</reference>
<gene>
    <name evidence="3" type="ORF">SAMN05192530_102298</name>
</gene>
<dbReference type="STRING" id="1166073.SAMN05192530_102298"/>
<dbReference type="SUPFAM" id="SSF48557">
    <property type="entry name" value="L-aspartase-like"/>
    <property type="match status" value="1"/>
</dbReference>
<dbReference type="OrthoDB" id="9768878at2"/>
<accession>A0A1H0F091</accession>
<dbReference type="PANTHER" id="PTHR43172:SF2">
    <property type="entry name" value="ADENYLOSUCCINATE LYASE C-TERMINAL DOMAIN-CONTAINING PROTEIN"/>
    <property type="match status" value="1"/>
</dbReference>
<dbReference type="Pfam" id="PF00206">
    <property type="entry name" value="Lyase_1"/>
    <property type="match status" value="1"/>
</dbReference>
<dbReference type="InterPro" id="IPR020557">
    <property type="entry name" value="Fumarate_lyase_CS"/>
</dbReference>
<feature type="domain" description="Fumarate lyase N-terminal" evidence="2">
    <location>
        <begin position="33"/>
        <end position="289"/>
    </location>
</feature>
<dbReference type="GO" id="GO:0016853">
    <property type="term" value="F:isomerase activity"/>
    <property type="evidence" value="ECO:0007669"/>
    <property type="project" value="UniProtKB-KW"/>
</dbReference>
<comment type="similarity">
    <text evidence="1">Belongs to the class-II fumarase/aspartase family.</text>
</comment>
<dbReference type="Proteomes" id="UP000198793">
    <property type="component" value="Unassembled WGS sequence"/>
</dbReference>
<keyword evidence="4" id="KW-1185">Reference proteome</keyword>
<dbReference type="AlphaFoldDB" id="A0A1H0F091"/>